<reference evidence="2" key="1">
    <citation type="journal article" date="2023" name="Front. Mar. Sci.">
        <title>A new Merluccius polli reference genome to investigate the effects of global change in West African waters.</title>
        <authorList>
            <person name="Mateo J.L."/>
            <person name="Blanco-Fernandez C."/>
            <person name="Garcia-Vazquez E."/>
            <person name="Machado-Schiaffino G."/>
        </authorList>
    </citation>
    <scope>NUCLEOTIDE SEQUENCE</scope>
    <source>
        <strain evidence="2">C29</strain>
        <tissue evidence="2">Fin</tissue>
    </source>
</reference>
<organism evidence="2 3">
    <name type="scientific">Merluccius polli</name>
    <name type="common">Benguela hake</name>
    <name type="synonym">Merluccius cadenati</name>
    <dbReference type="NCBI Taxonomy" id="89951"/>
    <lineage>
        <taxon>Eukaryota</taxon>
        <taxon>Metazoa</taxon>
        <taxon>Chordata</taxon>
        <taxon>Craniata</taxon>
        <taxon>Vertebrata</taxon>
        <taxon>Euteleostomi</taxon>
        <taxon>Actinopterygii</taxon>
        <taxon>Neopterygii</taxon>
        <taxon>Teleostei</taxon>
        <taxon>Neoteleostei</taxon>
        <taxon>Acanthomorphata</taxon>
        <taxon>Zeiogadaria</taxon>
        <taxon>Gadariae</taxon>
        <taxon>Gadiformes</taxon>
        <taxon>Gadoidei</taxon>
        <taxon>Merlucciidae</taxon>
        <taxon>Merluccius</taxon>
    </lineage>
</organism>
<comment type="caution">
    <text evidence="2">The sequence shown here is derived from an EMBL/GenBank/DDBJ whole genome shotgun (WGS) entry which is preliminary data.</text>
</comment>
<dbReference type="Proteomes" id="UP001174136">
    <property type="component" value="Unassembled WGS sequence"/>
</dbReference>
<dbReference type="EMBL" id="JAOPHQ010004928">
    <property type="protein sequence ID" value="KAK0137216.1"/>
    <property type="molecule type" value="Genomic_DNA"/>
</dbReference>
<keyword evidence="3" id="KW-1185">Reference proteome</keyword>
<evidence type="ECO:0000313" key="2">
    <source>
        <dbReference type="EMBL" id="KAK0137216.1"/>
    </source>
</evidence>
<proteinExistence type="predicted"/>
<name>A0AA47MBU7_MERPO</name>
<evidence type="ECO:0000256" key="1">
    <source>
        <dbReference type="SAM" id="MobiDB-lite"/>
    </source>
</evidence>
<dbReference type="AlphaFoldDB" id="A0AA47MBU7"/>
<feature type="region of interest" description="Disordered" evidence="1">
    <location>
        <begin position="85"/>
        <end position="111"/>
    </location>
</feature>
<protein>
    <submittedName>
        <fullName evidence="2">Uncharacterized protein</fullName>
    </submittedName>
</protein>
<sequence>MLCRNAFLPRQPMNQLTFSGTCPTPPDNQLFTQITAPAALSPSRRGHLQWRPDGELDYSLSGQMNGLTRKDMILALSKGKWPLEGTMAQEQSTSRAHPRRTLKLDEVEEVDVQSRHPDDLFGAQMTAAPGQKDDFAGSLDLFGSAATPANHASSSLTALGKKTQ</sequence>
<accession>A0AA47MBU7</accession>
<gene>
    <name evidence="2" type="ORF">N1851_026582</name>
</gene>
<evidence type="ECO:0000313" key="3">
    <source>
        <dbReference type="Proteomes" id="UP001174136"/>
    </source>
</evidence>